<feature type="compositionally biased region" description="Basic and acidic residues" evidence="10">
    <location>
        <begin position="144"/>
        <end position="154"/>
    </location>
</feature>
<dbReference type="EC" id="2.7.11.1" evidence="1"/>
<evidence type="ECO:0000256" key="6">
    <source>
        <dbReference type="ARBA" id="ARBA00022840"/>
    </source>
</evidence>
<organism evidence="12 13">
    <name type="scientific">Carpediemonas membranifera</name>
    <dbReference type="NCBI Taxonomy" id="201153"/>
    <lineage>
        <taxon>Eukaryota</taxon>
        <taxon>Metamonada</taxon>
        <taxon>Carpediemonas-like organisms</taxon>
        <taxon>Carpediemonas</taxon>
    </lineage>
</organism>
<dbReference type="Pfam" id="PF00069">
    <property type="entry name" value="Pkinase"/>
    <property type="match status" value="1"/>
</dbReference>
<evidence type="ECO:0000313" key="12">
    <source>
        <dbReference type="EMBL" id="KAG9390343.1"/>
    </source>
</evidence>
<gene>
    <name evidence="12" type="ORF">J8273_7691</name>
</gene>
<evidence type="ECO:0000256" key="9">
    <source>
        <dbReference type="PROSITE-ProRule" id="PRU10141"/>
    </source>
</evidence>
<comment type="catalytic activity">
    <reaction evidence="8">
        <text>L-seryl-[protein] + ATP = O-phospho-L-seryl-[protein] + ADP + H(+)</text>
        <dbReference type="Rhea" id="RHEA:17989"/>
        <dbReference type="Rhea" id="RHEA-COMP:9863"/>
        <dbReference type="Rhea" id="RHEA-COMP:11604"/>
        <dbReference type="ChEBI" id="CHEBI:15378"/>
        <dbReference type="ChEBI" id="CHEBI:29999"/>
        <dbReference type="ChEBI" id="CHEBI:30616"/>
        <dbReference type="ChEBI" id="CHEBI:83421"/>
        <dbReference type="ChEBI" id="CHEBI:456216"/>
        <dbReference type="EC" id="2.7.11.1"/>
    </reaction>
</comment>
<dbReference type="Proteomes" id="UP000717585">
    <property type="component" value="Unassembled WGS sequence"/>
</dbReference>
<feature type="compositionally biased region" description="Basic and acidic residues" evidence="10">
    <location>
        <begin position="870"/>
        <end position="881"/>
    </location>
</feature>
<feature type="compositionally biased region" description="Basic residues" evidence="10">
    <location>
        <begin position="98"/>
        <end position="114"/>
    </location>
</feature>
<accession>A0A8J6AQ03</accession>
<feature type="compositionally biased region" description="Low complexity" evidence="10">
    <location>
        <begin position="799"/>
        <end position="816"/>
    </location>
</feature>
<comment type="caution">
    <text evidence="12">The sequence shown here is derived from an EMBL/GenBank/DDBJ whole genome shotgun (WGS) entry which is preliminary data.</text>
</comment>
<feature type="region of interest" description="Disordered" evidence="10">
    <location>
        <begin position="1"/>
        <end position="56"/>
    </location>
</feature>
<evidence type="ECO:0000256" key="10">
    <source>
        <dbReference type="SAM" id="MobiDB-lite"/>
    </source>
</evidence>
<dbReference type="InterPro" id="IPR029021">
    <property type="entry name" value="Prot-tyrosine_phosphatase-like"/>
</dbReference>
<dbReference type="PROSITE" id="PS50011">
    <property type="entry name" value="PROTEIN_KINASE_DOM"/>
    <property type="match status" value="1"/>
</dbReference>
<dbReference type="InterPro" id="IPR011009">
    <property type="entry name" value="Kinase-like_dom_sf"/>
</dbReference>
<feature type="compositionally biased region" description="Basic and acidic residues" evidence="10">
    <location>
        <begin position="724"/>
        <end position="735"/>
    </location>
</feature>
<sequence>MDDREGDLFVELQPEGIGKHERNFSGSRNSERAVSAGVKSLFESPDSPTNDMLDSPPVARMVPALERVLGTFNDSSSQYRAGSGRGDSGRSMMAGRRSGGRARLNRPLATKRRNAQSTQRRPPNVPLLNLNALPAFVPTRAQRRREADREEAGKGRGHKNRNVFNDLARRLGESVMSRDLSIVVDLRRHVQAAGLGGRSFVAPSMVSAAEYLSKDQGDPLGTLWGRAERDTEVPLVIEHEGMEIINSAAVGSLRDVRTRCRVFLLLCISKGLEGRQASLYLPNFTGALVAELYLASRTPTPLLRQTVVTASFMVLQKYALETESFFGIWARFGFDSMVHPKRVDQIRRRKDTFAFTVGERLVTIFSAKSPSLSMLEDGAAFVTMLLGYIDRCHTRVLIGTVFEDSVPGLLATLSFVSTRGRAATSRHLYILICHRLLEVIDIVCYRNRQTRGDILLLTALLDAATLDWLESYTRMILLNSRLQEEIVSFFPTRSEALHALSAFRVRAALHVDAVCTLITRYVKRDAGHPLIMTGLIAGEVPPNYQSSVRFGRREFLGSFSVPPARKLGQRRTHTFAWNEHPLHRLDAIVAPKTGILAQTLMTGLAASNVEVKTSCCRAICKLFSVPDSPLLEDRAFIDFYVTHHYLLFVQLYTSVDPSSAVNQLITAHLSVLLAIARHHVPAAKSRFKQLRVVEFLVRECGLEHDCLRKDTMGSRKMAARARAKKEAGERSRRCDSGGARPKANVQGVNSPLAAAMELAVPPPTLSLNLSTVPRKGEGDGLDSLQVTPVISSDDEDDSAPSSSPLPGLGLTLDLGLVPKKGGSDSTPDFGGSPMSLTLDLNRVAQKGQDNVTEPNQTRPDSTDSTLGDSEQDKAKTEDEASRTAEYTRLRGYRRVYSDSRLHVTILDMVLTCLVTKTGTLESSYTTQFPMDNLGINIPHLLHHHLNNDANADILPELLDRAQQGGPGQVRLLKLLCRQLFSPAAYHSMRLIGEGAYGSVYVADVRPFNDDPTLVVANPSEVAVKLMEMPESIYERSVLHDIFSEIAIMETFRGSKSVCQLYDYGVTLDRYWVVMRRYASSVRSWREKRDPNFMPDLLLYLMTYRDIIKACRELALRGVNHFDLKCDNILMDDRPTVDLPFSVAVGDFGESKLFTEEEDGITTRNRGTEYIKAPEMLGASKKRTNFDRRRKAGAGQPADVWSLACLLFELLTCEYLYYDDDWVRFYIRVTGTDDVLPPDKLAKISTCPAIEQFLRAVLVRSPTQRPPITELARMTNTLIGELQLPSYVLDVDIPIPYGLPRPSRDRNPDHPDNLKLSYSHIVTHVTPHLCIADISMATDADFLRSLGVTRCINCSTEPNPCQDILHHELSPLFRQLANGIMDLRPVDGPSGIVLQGERFERDFVHTFNTVGTAKQGYILALEDVFDFIRGGLARSGRTLLYGRVDQPSMAAALAMAYLMDTKSYSAYHAMLQLRRLRLTVFPSPPITRFLLLWDHQRARADHNNTHGDAKFQCLCGKVFFVVHDPSPVLSCSCTGEPSACPTLSCSAYIKKLTVLYGWPCDTLLWTFGNEVTSNWVRSTELITTISTSGMAAHMVGVKQGWELFGCRVCSCITHARRDTEYGEEYAVVSNVPLPTSVI</sequence>
<evidence type="ECO:0000256" key="3">
    <source>
        <dbReference type="ARBA" id="ARBA00022679"/>
    </source>
</evidence>
<evidence type="ECO:0000256" key="5">
    <source>
        <dbReference type="ARBA" id="ARBA00022777"/>
    </source>
</evidence>
<dbReference type="Gene3D" id="3.90.190.10">
    <property type="entry name" value="Protein tyrosine phosphatase superfamily"/>
    <property type="match status" value="1"/>
</dbReference>
<dbReference type="GO" id="GO:0005737">
    <property type="term" value="C:cytoplasm"/>
    <property type="evidence" value="ECO:0007669"/>
    <property type="project" value="TreeGrafter"/>
</dbReference>
<dbReference type="PROSITE" id="PS00107">
    <property type="entry name" value="PROTEIN_KINASE_ATP"/>
    <property type="match status" value="1"/>
</dbReference>
<keyword evidence="4 9" id="KW-0547">Nucleotide-binding</keyword>
<comment type="catalytic activity">
    <reaction evidence="7">
        <text>L-threonyl-[protein] + ATP = O-phospho-L-threonyl-[protein] + ADP + H(+)</text>
        <dbReference type="Rhea" id="RHEA:46608"/>
        <dbReference type="Rhea" id="RHEA-COMP:11060"/>
        <dbReference type="Rhea" id="RHEA-COMP:11605"/>
        <dbReference type="ChEBI" id="CHEBI:15378"/>
        <dbReference type="ChEBI" id="CHEBI:30013"/>
        <dbReference type="ChEBI" id="CHEBI:30616"/>
        <dbReference type="ChEBI" id="CHEBI:61977"/>
        <dbReference type="ChEBI" id="CHEBI:456216"/>
        <dbReference type="EC" id="2.7.11.1"/>
    </reaction>
</comment>
<feature type="compositionally biased region" description="Polar residues" evidence="10">
    <location>
        <begin position="847"/>
        <end position="868"/>
    </location>
</feature>
<evidence type="ECO:0000256" key="4">
    <source>
        <dbReference type="ARBA" id="ARBA00022741"/>
    </source>
</evidence>
<dbReference type="GO" id="GO:0005524">
    <property type="term" value="F:ATP binding"/>
    <property type="evidence" value="ECO:0007669"/>
    <property type="project" value="UniProtKB-UniRule"/>
</dbReference>
<name>A0A8J6AQ03_9EUKA</name>
<proteinExistence type="predicted"/>
<protein>
    <recommendedName>
        <fullName evidence="1">non-specific serine/threonine protein kinase</fullName>
        <ecNumber evidence="1">2.7.11.1</ecNumber>
    </recommendedName>
</protein>
<dbReference type="SMART" id="SM00220">
    <property type="entry name" value="S_TKc"/>
    <property type="match status" value="1"/>
</dbReference>
<dbReference type="SUPFAM" id="SSF52799">
    <property type="entry name" value="(Phosphotyrosine protein) phosphatases II"/>
    <property type="match status" value="1"/>
</dbReference>
<dbReference type="InterPro" id="IPR053235">
    <property type="entry name" value="Ser_Thr_kinase"/>
</dbReference>
<reference evidence="12" key="1">
    <citation type="submission" date="2021-05" db="EMBL/GenBank/DDBJ databases">
        <title>A free-living protist that lacks canonical eukaryotic 1 DNA replication and segregation systems.</title>
        <authorList>
            <person name="Salas-Leiva D.E."/>
            <person name="Tromer E.C."/>
            <person name="Curtis B.A."/>
            <person name="Jerlstrom-Hultqvist J."/>
            <person name="Kolisko M."/>
            <person name="Yi Z."/>
            <person name="Salas-Leiva J.S."/>
            <person name="Gallot-Lavallee L."/>
            <person name="Kops G.J.P.L."/>
            <person name="Archibald J.M."/>
            <person name="Simpson A.G.B."/>
            <person name="Roger A.J."/>
        </authorList>
    </citation>
    <scope>NUCLEOTIDE SEQUENCE</scope>
    <source>
        <strain evidence="12">BICM</strain>
    </source>
</reference>
<dbReference type="PROSITE" id="PS00108">
    <property type="entry name" value="PROTEIN_KINASE_ST"/>
    <property type="match status" value="1"/>
</dbReference>
<feature type="region of interest" description="Disordered" evidence="10">
    <location>
        <begin position="717"/>
        <end position="745"/>
    </location>
</feature>
<keyword evidence="2" id="KW-0723">Serine/threonine-protein kinase</keyword>
<dbReference type="PANTHER" id="PTHR24361">
    <property type="entry name" value="MITOGEN-ACTIVATED KINASE KINASE KINASE"/>
    <property type="match status" value="1"/>
</dbReference>
<dbReference type="EMBL" id="JAHDYR010000064">
    <property type="protein sequence ID" value="KAG9390343.1"/>
    <property type="molecule type" value="Genomic_DNA"/>
</dbReference>
<evidence type="ECO:0000256" key="8">
    <source>
        <dbReference type="ARBA" id="ARBA00048679"/>
    </source>
</evidence>
<feature type="region of interest" description="Disordered" evidence="10">
    <location>
        <begin position="790"/>
        <end position="881"/>
    </location>
</feature>
<keyword evidence="5 12" id="KW-0418">Kinase</keyword>
<dbReference type="Gene3D" id="1.10.510.10">
    <property type="entry name" value="Transferase(Phosphotransferase) domain 1"/>
    <property type="match status" value="1"/>
</dbReference>
<evidence type="ECO:0000256" key="1">
    <source>
        <dbReference type="ARBA" id="ARBA00012513"/>
    </source>
</evidence>
<feature type="domain" description="Protein kinase" evidence="11">
    <location>
        <begin position="985"/>
        <end position="1278"/>
    </location>
</feature>
<evidence type="ECO:0000256" key="2">
    <source>
        <dbReference type="ARBA" id="ARBA00022527"/>
    </source>
</evidence>
<keyword evidence="13" id="KW-1185">Reference proteome</keyword>
<dbReference type="SUPFAM" id="SSF56112">
    <property type="entry name" value="Protein kinase-like (PK-like)"/>
    <property type="match status" value="1"/>
</dbReference>
<feature type="compositionally biased region" description="Low complexity" evidence="10">
    <location>
        <begin position="126"/>
        <end position="140"/>
    </location>
</feature>
<dbReference type="Gene3D" id="3.30.200.20">
    <property type="entry name" value="Phosphorylase Kinase, domain 1"/>
    <property type="match status" value="1"/>
</dbReference>
<dbReference type="InterPro" id="IPR017441">
    <property type="entry name" value="Protein_kinase_ATP_BS"/>
</dbReference>
<dbReference type="PANTHER" id="PTHR24361:SF433">
    <property type="entry name" value="PROTEIN KINASE DOMAIN-CONTAINING PROTEIN"/>
    <property type="match status" value="1"/>
</dbReference>
<dbReference type="GO" id="GO:0004674">
    <property type="term" value="F:protein serine/threonine kinase activity"/>
    <property type="evidence" value="ECO:0007669"/>
    <property type="project" value="UniProtKB-KW"/>
</dbReference>
<keyword evidence="6 9" id="KW-0067">ATP-binding</keyword>
<dbReference type="InterPro" id="IPR000719">
    <property type="entry name" value="Prot_kinase_dom"/>
</dbReference>
<keyword evidence="3" id="KW-0808">Transferase</keyword>
<feature type="binding site" evidence="9">
    <location>
        <position position="1024"/>
    </location>
    <ligand>
        <name>ATP</name>
        <dbReference type="ChEBI" id="CHEBI:30616"/>
    </ligand>
</feature>
<feature type="region of interest" description="Disordered" evidence="10">
    <location>
        <begin position="73"/>
        <end position="161"/>
    </location>
</feature>
<dbReference type="InterPro" id="IPR008271">
    <property type="entry name" value="Ser/Thr_kinase_AS"/>
</dbReference>
<dbReference type="OrthoDB" id="30541at2759"/>
<evidence type="ECO:0000259" key="11">
    <source>
        <dbReference type="PROSITE" id="PS50011"/>
    </source>
</evidence>
<evidence type="ECO:0000256" key="7">
    <source>
        <dbReference type="ARBA" id="ARBA00047899"/>
    </source>
</evidence>
<dbReference type="CDD" id="cd00180">
    <property type="entry name" value="PKc"/>
    <property type="match status" value="1"/>
</dbReference>
<evidence type="ECO:0000313" key="13">
    <source>
        <dbReference type="Proteomes" id="UP000717585"/>
    </source>
</evidence>